<feature type="domain" description="eRF1/Pelota-like N-terminal" evidence="10">
    <location>
        <begin position="1"/>
        <end position="137"/>
    </location>
</feature>
<dbReference type="EMBL" id="CP026606">
    <property type="protein sequence ID" value="AVB77085.1"/>
    <property type="molecule type" value="Genomic_DNA"/>
</dbReference>
<dbReference type="GO" id="GO:0016149">
    <property type="term" value="F:translation release factor activity, codon specific"/>
    <property type="evidence" value="ECO:0007669"/>
    <property type="project" value="UniProtKB-UniRule"/>
</dbReference>
<evidence type="ECO:0000256" key="7">
    <source>
        <dbReference type="ARBA" id="ARBA00022917"/>
    </source>
</evidence>
<keyword evidence="7 9" id="KW-0648">Protein biosynthesis</keyword>
<accession>A0A2L1CCJ3</accession>
<evidence type="ECO:0000256" key="1">
    <source>
        <dbReference type="ARBA" id="ARBA00002832"/>
    </source>
</evidence>
<gene>
    <name evidence="9" type="primary">prf1</name>
    <name evidence="12" type="ORF">HNP94_000597</name>
    <name evidence="13" type="ORF">HNP96_000418</name>
    <name evidence="11" type="ORF">MMJJ_17140</name>
</gene>
<evidence type="ECO:0000313" key="14">
    <source>
        <dbReference type="Proteomes" id="UP000239462"/>
    </source>
</evidence>
<dbReference type="FunFam" id="3.30.960.10:FF:000003">
    <property type="entry name" value="Peptide chain release factor subunit 1"/>
    <property type="match status" value="1"/>
</dbReference>
<evidence type="ECO:0000313" key="12">
    <source>
        <dbReference type="EMBL" id="MBA2863597.1"/>
    </source>
</evidence>
<evidence type="ECO:0000256" key="4">
    <source>
        <dbReference type="ARBA" id="ARBA00011520"/>
    </source>
</evidence>
<comment type="subcellular location">
    <subcellularLocation>
        <location evidence="2 9">Cytoplasm</location>
    </subcellularLocation>
</comment>
<organism evidence="11 14">
    <name type="scientific">Methanococcus maripaludis</name>
    <name type="common">Methanococcus deltae</name>
    <dbReference type="NCBI Taxonomy" id="39152"/>
    <lineage>
        <taxon>Archaea</taxon>
        <taxon>Methanobacteriati</taxon>
        <taxon>Methanobacteriota</taxon>
        <taxon>Methanomada group</taxon>
        <taxon>Methanococci</taxon>
        <taxon>Methanococcales</taxon>
        <taxon>Methanococcaceae</taxon>
        <taxon>Methanococcus</taxon>
    </lineage>
</organism>
<proteinExistence type="inferred from homology"/>
<evidence type="ECO:0000313" key="15">
    <source>
        <dbReference type="Proteomes" id="UP000567099"/>
    </source>
</evidence>
<reference evidence="11" key="2">
    <citation type="submission" date="2018-02" db="EMBL/GenBank/DDBJ databases">
        <title>Complete genome sequence of the Methanococcus maripaludis type strain JJ (DSM 2067), a model for selenoprotein synthesis in Archaea.</title>
        <authorList>
            <person name="Poehlein A."/>
            <person name="Heym D."/>
            <person name="Quitzke V."/>
            <person name="Fersch J."/>
            <person name="Daniel R."/>
            <person name="Rother M."/>
        </authorList>
    </citation>
    <scope>NUCLEOTIDE SEQUENCE [LARGE SCALE GENOMIC DNA]</scope>
    <source>
        <strain evidence="11">DSM 2067</strain>
    </source>
</reference>
<dbReference type="Proteomes" id="UP000567099">
    <property type="component" value="Unassembled WGS sequence"/>
</dbReference>
<dbReference type="EMBL" id="JACDUO010000001">
    <property type="protein sequence ID" value="MBA2863597.1"/>
    <property type="molecule type" value="Genomic_DNA"/>
</dbReference>
<dbReference type="SMART" id="SM01194">
    <property type="entry name" value="eRF1_1"/>
    <property type="match status" value="1"/>
</dbReference>
<evidence type="ECO:0000313" key="11">
    <source>
        <dbReference type="EMBL" id="AVB77085.1"/>
    </source>
</evidence>
<dbReference type="GO" id="GO:0005737">
    <property type="term" value="C:cytoplasm"/>
    <property type="evidence" value="ECO:0007669"/>
    <property type="project" value="UniProtKB-SubCell"/>
</dbReference>
<dbReference type="InterPro" id="IPR005140">
    <property type="entry name" value="eRF1_Pelota-like_N"/>
</dbReference>
<dbReference type="Gene3D" id="3.30.960.10">
    <property type="entry name" value="eRF1 domain 1"/>
    <property type="match status" value="1"/>
</dbReference>
<dbReference type="Proteomes" id="UP000239462">
    <property type="component" value="Chromosome"/>
</dbReference>
<dbReference type="NCBIfam" id="TIGR03676">
    <property type="entry name" value="aRF1_eRF1"/>
    <property type="match status" value="1"/>
</dbReference>
<dbReference type="KEGG" id="mmad:MMJJ_17140"/>
<dbReference type="SUPFAM" id="SSF53137">
    <property type="entry name" value="Translational machinery components"/>
    <property type="match status" value="1"/>
</dbReference>
<evidence type="ECO:0000256" key="6">
    <source>
        <dbReference type="ARBA" id="ARBA00022490"/>
    </source>
</evidence>
<dbReference type="Gene3D" id="3.30.1330.30">
    <property type="match status" value="1"/>
</dbReference>
<dbReference type="SUPFAM" id="SSF55315">
    <property type="entry name" value="L30e-like"/>
    <property type="match status" value="1"/>
</dbReference>
<dbReference type="SUPFAM" id="SSF55481">
    <property type="entry name" value="N-terminal domain of eukaryotic peptide chain release factor subunit 1, ERF1"/>
    <property type="match status" value="1"/>
</dbReference>
<evidence type="ECO:0000313" key="16">
    <source>
        <dbReference type="Proteomes" id="UP000590564"/>
    </source>
</evidence>
<evidence type="ECO:0000256" key="2">
    <source>
        <dbReference type="ARBA" id="ARBA00004496"/>
    </source>
</evidence>
<dbReference type="InterPro" id="IPR005142">
    <property type="entry name" value="eRF1_3"/>
</dbReference>
<dbReference type="GeneID" id="36102797"/>
<dbReference type="EMBL" id="JACHED010000001">
    <property type="protein sequence ID" value="MBB6496397.1"/>
    <property type="molecule type" value="Genomic_DNA"/>
</dbReference>
<dbReference type="RefSeq" id="WP_104838446.1">
    <property type="nucleotide sequence ID" value="NZ_CP026606.1"/>
</dbReference>
<dbReference type="FunFam" id="3.30.420.60:FF:000003">
    <property type="entry name" value="Peptide chain release factor subunit 1"/>
    <property type="match status" value="1"/>
</dbReference>
<evidence type="ECO:0000256" key="9">
    <source>
        <dbReference type="HAMAP-Rule" id="MF_00424"/>
    </source>
</evidence>
<comment type="similarity">
    <text evidence="3 9">Belongs to the eukaryotic release factor 1 family.</text>
</comment>
<dbReference type="InterPro" id="IPR005141">
    <property type="entry name" value="eRF1_2"/>
</dbReference>
<dbReference type="Gene3D" id="1.20.5.170">
    <property type="match status" value="1"/>
</dbReference>
<comment type="subunit">
    <text evidence="4 9">Heterodimer of two subunits, one of which binds GTP.</text>
</comment>
<dbReference type="Pfam" id="PF03463">
    <property type="entry name" value="eRF1_1"/>
    <property type="match status" value="1"/>
</dbReference>
<evidence type="ECO:0000259" key="10">
    <source>
        <dbReference type="SMART" id="SM01194"/>
    </source>
</evidence>
<evidence type="ECO:0000256" key="5">
    <source>
        <dbReference type="ARBA" id="ARBA00019723"/>
    </source>
</evidence>
<reference evidence="13 16" key="3">
    <citation type="submission" date="2020-08" db="EMBL/GenBank/DDBJ databases">
        <title>Genomic Encyclopedia of Type Strains, Phase IV (KMG-V): Genome sequencing to study the core and pangenomes of soil and plant-associated prokaryotes.</title>
        <authorList>
            <person name="Whitman W."/>
        </authorList>
    </citation>
    <scope>NUCLEOTIDE SEQUENCE [LARGE SCALE GENOMIC DNA]</scope>
    <source>
        <strain evidence="12 15">C13</strain>
        <strain evidence="13 16">D1</strain>
    </source>
</reference>
<dbReference type="FunFam" id="3.30.1330.30:FF:000032">
    <property type="entry name" value="Eukaryotic peptide chain release factor subunit 1"/>
    <property type="match status" value="1"/>
</dbReference>
<sequence>MSGNSSTDLYLFKKSLKELKGKKGKGTELISVYVPAGRRLSDISQYLRQELSQSSNIKSKTTMKNVQSAIEVILQRLKLLKEPLEMGVIIFAGMIPRGGPGTEKMEVYVLEPPEPVKTFVYRCDSLFYTDPLEDFIQDNEVYGVILVDRNEATIGTVRGKTITILKKLTSGVPGKFKAGGQSARRLERLIDDAAHQFMVRIGEYATESFMPILEEKKLKGLLLGGPGNTKNEFAEKDYLHHELKKKIIDTFDLCYTEEFGIRELLEKASDLLRDLDLMKEKNLIQRFFKELIKDDGGLSAYGEAQVMKYLEMGAIDTLIVTEDIGITRVTVKCNNCDYVQEVNVKTNEMFKFEEQLKTKACPTCGGAMYVDEEKDIIEYLSDLCNVHNTEIIVVSTDTEEGSQISRAFKGMAAILRYKL</sequence>
<evidence type="ECO:0000256" key="3">
    <source>
        <dbReference type="ARBA" id="ARBA00005326"/>
    </source>
</evidence>
<evidence type="ECO:0000256" key="8">
    <source>
        <dbReference type="ARBA" id="ARBA00031168"/>
    </source>
</evidence>
<dbReference type="Proteomes" id="UP000590564">
    <property type="component" value="Unassembled WGS sequence"/>
</dbReference>
<keyword evidence="6 9" id="KW-0963">Cytoplasm</keyword>
<dbReference type="Pfam" id="PF03464">
    <property type="entry name" value="eRF1_2"/>
    <property type="match status" value="1"/>
</dbReference>
<dbReference type="Gene3D" id="3.30.420.60">
    <property type="entry name" value="eRF1 domain 2"/>
    <property type="match status" value="1"/>
</dbReference>
<name>A0A2L1CCJ3_METMI</name>
<dbReference type="InterPro" id="IPR042226">
    <property type="entry name" value="eFR1_2_sf"/>
</dbReference>
<dbReference type="Pfam" id="PF03465">
    <property type="entry name" value="eRF1_3"/>
    <property type="match status" value="1"/>
</dbReference>
<comment type="function">
    <text evidence="1 9">Directs the termination of nascent peptide synthesis (translation) in response to the termination codons UAA, UAG and UGA.</text>
</comment>
<dbReference type="InterPro" id="IPR020918">
    <property type="entry name" value="Peptide_chain-rel_aRF1"/>
</dbReference>
<evidence type="ECO:0000313" key="13">
    <source>
        <dbReference type="EMBL" id="MBB6496397.1"/>
    </source>
</evidence>
<dbReference type="InterPro" id="IPR004403">
    <property type="entry name" value="Peptide_chain-rel_eRF1/aRF1"/>
</dbReference>
<dbReference type="HAMAP" id="MF_00424">
    <property type="entry name" value="Rel_fact_arch_1"/>
    <property type="match status" value="1"/>
</dbReference>
<protein>
    <recommendedName>
        <fullName evidence="5 9">Peptide chain release factor subunit 1</fullName>
    </recommendedName>
    <alternativeName>
        <fullName evidence="8 9">Translation termination factor aRF1</fullName>
    </alternativeName>
</protein>
<dbReference type="InterPro" id="IPR024049">
    <property type="entry name" value="eRF1_1_sf"/>
</dbReference>
<dbReference type="PANTHER" id="PTHR10113">
    <property type="entry name" value="PEPTIDE CHAIN RELEASE FACTOR SUBUNIT 1"/>
    <property type="match status" value="1"/>
</dbReference>
<dbReference type="InterPro" id="IPR029064">
    <property type="entry name" value="Ribosomal_eL30-like_sf"/>
</dbReference>
<dbReference type="AlphaFoldDB" id="A0A2L1CCJ3"/>
<reference evidence="14" key="1">
    <citation type="journal article" date="2018" name="Genome Announc.">
        <title>Complete Genome Sequence of the Methanococcus maripaludis Type Strain JJ (DSM 2067), a Model for Selenoprotein Synthesis in Archaea.</title>
        <authorList>
            <person name="Poehlein A."/>
            <person name="Heym D."/>
            <person name="Quitzke V."/>
            <person name="Fersch J."/>
            <person name="Daniel R."/>
            <person name="Rother M."/>
        </authorList>
    </citation>
    <scope>NUCLEOTIDE SEQUENCE [LARGE SCALE GENOMIC DNA]</scope>
    <source>
        <strain evidence="14">DSM 2067</strain>
    </source>
</reference>